<dbReference type="InterPro" id="IPR029063">
    <property type="entry name" value="SAM-dependent_MTases_sf"/>
</dbReference>
<protein>
    <submittedName>
        <fullName evidence="3">FkbM family methyltransferase</fullName>
    </submittedName>
</protein>
<name>A0A2A9CU28_9ACTN</name>
<dbReference type="GO" id="GO:0032259">
    <property type="term" value="P:methylation"/>
    <property type="evidence" value="ECO:0007669"/>
    <property type="project" value="UniProtKB-KW"/>
</dbReference>
<evidence type="ECO:0000313" key="4">
    <source>
        <dbReference type="Proteomes" id="UP000226079"/>
    </source>
</evidence>
<dbReference type="InterPro" id="IPR006342">
    <property type="entry name" value="FkbM_mtfrase"/>
</dbReference>
<dbReference type="GO" id="GO:0008168">
    <property type="term" value="F:methyltransferase activity"/>
    <property type="evidence" value="ECO:0007669"/>
    <property type="project" value="UniProtKB-KW"/>
</dbReference>
<proteinExistence type="predicted"/>
<dbReference type="Gene3D" id="3.40.50.150">
    <property type="entry name" value="Vaccinia Virus protein VP39"/>
    <property type="match status" value="1"/>
</dbReference>
<reference evidence="3 4" key="1">
    <citation type="submission" date="2017-10" db="EMBL/GenBank/DDBJ databases">
        <title>Sequencing the genomes of 1000 actinobacteria strains.</title>
        <authorList>
            <person name="Klenk H.-P."/>
        </authorList>
    </citation>
    <scope>NUCLEOTIDE SEQUENCE [LARGE SCALE GENOMIC DNA]</scope>
    <source>
        <strain evidence="3 4">DSM 15597</strain>
    </source>
</reference>
<feature type="compositionally biased region" description="Polar residues" evidence="1">
    <location>
        <begin position="40"/>
        <end position="54"/>
    </location>
</feature>
<comment type="caution">
    <text evidence="3">The sequence shown here is derived from an EMBL/GenBank/DDBJ whole genome shotgun (WGS) entry which is preliminary data.</text>
</comment>
<dbReference type="Proteomes" id="UP000226079">
    <property type="component" value="Unassembled WGS sequence"/>
</dbReference>
<evidence type="ECO:0000259" key="2">
    <source>
        <dbReference type="Pfam" id="PF05050"/>
    </source>
</evidence>
<dbReference type="SUPFAM" id="SSF53335">
    <property type="entry name" value="S-adenosyl-L-methionine-dependent methyltransferases"/>
    <property type="match status" value="1"/>
</dbReference>
<keyword evidence="3" id="KW-0808">Transferase</keyword>
<feature type="domain" description="Methyltransferase FkbM" evidence="2">
    <location>
        <begin position="136"/>
        <end position="291"/>
    </location>
</feature>
<gene>
    <name evidence="3" type="ORF">ATK74_1692</name>
</gene>
<dbReference type="Pfam" id="PF05050">
    <property type="entry name" value="Methyltransf_21"/>
    <property type="match status" value="1"/>
</dbReference>
<accession>A0A2A9CU28</accession>
<sequence>MIVEGALSRAAPRSRSRDGPAHTSRGRTCSQSGLRLPHSLSASQSDPAGSSGASQGPRVEQVGHHHPPISYGNAFDVTSGPEPPTAKDRIESSSQPLVVRDMTPSQEVFRSYAQNQEDVVLYRALGGAVDRGHYLEVGAYHPSVKSTSYALYERGWRGILVEPQEEFAHLCRAMRPDDCVVQALIGDSTRDSVPFYRVSGGARSTMVPSVADSYPDRVTRTSSRMVTLNDLLRSAEWAREAFHFMVLDVEGAEANALRGIDLDEYRPWIIVVESVHPVSLLDSSAEWRDLLIAARYCEVMFDGVSRYFLAEEHQDLARLIYPACSTDHFVLDVPPQASLEAPNPDGTESSNSANPWLPQLAASILGTTLLDVNSGSDGINALAALPEEGLVGLEKLASAIQVATSRARVLKTISARSRTQSLSLNEGCAGNE</sequence>
<keyword evidence="3" id="KW-0489">Methyltransferase</keyword>
<evidence type="ECO:0000256" key="1">
    <source>
        <dbReference type="SAM" id="MobiDB-lite"/>
    </source>
</evidence>
<dbReference type="EMBL" id="PDJC01000001">
    <property type="protein sequence ID" value="PFG17130.1"/>
    <property type="molecule type" value="Genomic_DNA"/>
</dbReference>
<evidence type="ECO:0000313" key="3">
    <source>
        <dbReference type="EMBL" id="PFG17130.1"/>
    </source>
</evidence>
<organism evidence="3 4">
    <name type="scientific">Propionicimonas paludicola</name>
    <dbReference type="NCBI Taxonomy" id="185243"/>
    <lineage>
        <taxon>Bacteria</taxon>
        <taxon>Bacillati</taxon>
        <taxon>Actinomycetota</taxon>
        <taxon>Actinomycetes</taxon>
        <taxon>Propionibacteriales</taxon>
        <taxon>Nocardioidaceae</taxon>
        <taxon>Propionicimonas</taxon>
    </lineage>
</organism>
<feature type="region of interest" description="Disordered" evidence="1">
    <location>
        <begin position="1"/>
        <end position="96"/>
    </location>
</feature>
<keyword evidence="4" id="KW-1185">Reference proteome</keyword>
<dbReference type="AlphaFoldDB" id="A0A2A9CU28"/>
<feature type="compositionally biased region" description="Low complexity" evidence="1">
    <location>
        <begin position="1"/>
        <end position="13"/>
    </location>
</feature>